<dbReference type="InterPro" id="IPR036928">
    <property type="entry name" value="AS_sf"/>
</dbReference>
<protein>
    <submittedName>
        <fullName evidence="4">6-aminohexanoate-cyclic-dimer hydrolase</fullName>
    </submittedName>
</protein>
<dbReference type="Pfam" id="PF01425">
    <property type="entry name" value="Amidase"/>
    <property type="match status" value="1"/>
</dbReference>
<dbReference type="InterPro" id="IPR023631">
    <property type="entry name" value="Amidase_dom"/>
</dbReference>
<dbReference type="InterPro" id="IPR020556">
    <property type="entry name" value="Amidase_CS"/>
</dbReference>
<evidence type="ECO:0000256" key="2">
    <source>
        <dbReference type="SAM" id="MobiDB-lite"/>
    </source>
</evidence>
<dbReference type="AlphaFoldDB" id="A0A059FTG1"/>
<dbReference type="SUPFAM" id="SSF75304">
    <property type="entry name" value="Amidase signature (AS) enzymes"/>
    <property type="match status" value="1"/>
</dbReference>
<feature type="compositionally biased region" description="Polar residues" evidence="2">
    <location>
        <begin position="128"/>
        <end position="145"/>
    </location>
</feature>
<comment type="similarity">
    <text evidence="1">Belongs to the amidase family.</text>
</comment>
<dbReference type="OrthoDB" id="9777859at2"/>
<name>A0A059FTG1_9PROT</name>
<evidence type="ECO:0000256" key="1">
    <source>
        <dbReference type="ARBA" id="ARBA00009199"/>
    </source>
</evidence>
<dbReference type="InterPro" id="IPR000120">
    <property type="entry name" value="Amidase"/>
</dbReference>
<evidence type="ECO:0000259" key="3">
    <source>
        <dbReference type="Pfam" id="PF01425"/>
    </source>
</evidence>
<gene>
    <name evidence="4" type="ORF">HJO_00430</name>
</gene>
<organism evidence="4 5">
    <name type="scientific">Hyphomonas johnsonii MHS-2</name>
    <dbReference type="NCBI Taxonomy" id="1280950"/>
    <lineage>
        <taxon>Bacteria</taxon>
        <taxon>Pseudomonadati</taxon>
        <taxon>Pseudomonadota</taxon>
        <taxon>Alphaproteobacteria</taxon>
        <taxon>Hyphomonadales</taxon>
        <taxon>Hyphomonadaceae</taxon>
        <taxon>Hyphomonas</taxon>
    </lineage>
</organism>
<dbReference type="PATRIC" id="fig|1280950.3.peg.88"/>
<keyword evidence="4" id="KW-0378">Hydrolase</keyword>
<dbReference type="EMBL" id="ARYK01000001">
    <property type="protein sequence ID" value="KCZ93796.1"/>
    <property type="molecule type" value="Genomic_DNA"/>
</dbReference>
<keyword evidence="5" id="KW-1185">Reference proteome</keyword>
<dbReference type="STRING" id="1280950.HJO_00430"/>
<dbReference type="GO" id="GO:0016787">
    <property type="term" value="F:hydrolase activity"/>
    <property type="evidence" value="ECO:0007669"/>
    <property type="project" value="UniProtKB-KW"/>
</dbReference>
<dbReference type="PANTHER" id="PTHR11895:SF7">
    <property type="entry name" value="GLUTAMYL-TRNA(GLN) AMIDOTRANSFERASE SUBUNIT A, MITOCHONDRIAL"/>
    <property type="match status" value="1"/>
</dbReference>
<evidence type="ECO:0000313" key="5">
    <source>
        <dbReference type="Proteomes" id="UP000025171"/>
    </source>
</evidence>
<dbReference type="PANTHER" id="PTHR11895">
    <property type="entry name" value="TRANSAMIDASE"/>
    <property type="match status" value="1"/>
</dbReference>
<feature type="domain" description="Amidase" evidence="3">
    <location>
        <begin position="25"/>
        <end position="459"/>
    </location>
</feature>
<reference evidence="4 5" key="1">
    <citation type="journal article" date="2014" name="Antonie Van Leeuwenhoek">
        <title>Hyphomonas beringensis sp. nov. and Hyphomonas chukchiensis sp. nov., isolated from surface seawater of the Bering Sea and Chukchi Sea.</title>
        <authorList>
            <person name="Li C."/>
            <person name="Lai Q."/>
            <person name="Li G."/>
            <person name="Dong C."/>
            <person name="Wang J."/>
            <person name="Liao Y."/>
            <person name="Shao Z."/>
        </authorList>
    </citation>
    <scope>NUCLEOTIDE SEQUENCE [LARGE SCALE GENOMIC DNA]</scope>
    <source>
        <strain evidence="4 5">MHS-2</strain>
    </source>
</reference>
<dbReference type="Proteomes" id="UP000025171">
    <property type="component" value="Unassembled WGS sequence"/>
</dbReference>
<sequence>MDNFADYDAIGLAALVRTKKVKPSELLDAALARAEGAQEQINCFSALFPELAHDQLAAPLGDGPFAGVPFATKDLAIDVKGAPITQGSVAWKGNIAAEDSTLTSRYRKAGLVFFGATTSPEFGLTTTTESTLHGQTRNPWDTTRTSGGSSGGAAACVAAGVLPAAQASDGGGSIRIPAACCGLFGMKPSRGRMPMGPGRTEGWNGLSTVHAVSRSVRDNAALMDATHGPETGSRYHAPPPVRPYLDELGQDPRRLKIALWRTAPNGTQPDADAEAGLKATAQLLEELGHTVVEAAPVMDGEALGKAALFAISANIAAMVDDRSAALGRAVREDELEPITFQMASLGRTVPMVELAKANNAFQTAAIVYERFLDAGGFDMTLSATISRPPEKLGVLALTADPDTMGAAVASFSPHCPVFNQMGAPAMSVPLHWTPPTPTAPLGLPVGMMFGGRYGSESLLFSLAGQLERARPWTHRRPPVWVG</sequence>
<comment type="caution">
    <text evidence="4">The sequence shown here is derived from an EMBL/GenBank/DDBJ whole genome shotgun (WGS) entry which is preliminary data.</text>
</comment>
<dbReference type="RefSeq" id="WP_035612432.1">
    <property type="nucleotide sequence ID" value="NZ_ARYK01000001.1"/>
</dbReference>
<dbReference type="Gene3D" id="3.90.1300.10">
    <property type="entry name" value="Amidase signature (AS) domain"/>
    <property type="match status" value="1"/>
</dbReference>
<dbReference type="PROSITE" id="PS00571">
    <property type="entry name" value="AMIDASES"/>
    <property type="match status" value="1"/>
</dbReference>
<dbReference type="eggNOG" id="COG0154">
    <property type="taxonomic scope" value="Bacteria"/>
</dbReference>
<evidence type="ECO:0000313" key="4">
    <source>
        <dbReference type="EMBL" id="KCZ93796.1"/>
    </source>
</evidence>
<proteinExistence type="inferred from homology"/>
<feature type="region of interest" description="Disordered" evidence="2">
    <location>
        <begin position="128"/>
        <end position="147"/>
    </location>
</feature>
<accession>A0A059FTG1</accession>